<feature type="region of interest" description="Disordered" evidence="1">
    <location>
        <begin position="161"/>
        <end position="182"/>
    </location>
</feature>
<protein>
    <submittedName>
        <fullName evidence="2">Uncharacterized protein</fullName>
    </submittedName>
</protein>
<name>K4QU67_STRDJ</name>
<dbReference type="AlphaFoldDB" id="K4QU67"/>
<sequence>MIAVVVTLRGSGTESDPEPAFGRRREMGPTHPRGCGEHRSAIQCSASGWGPSPRARGALEVLEPGLERPGTIPARGARDLVPDADDALGAIPAGAGSTASRNRARSWCRDHPRGYREQEQSRRESRALVEEGPSPRVREAVALALVAPRCRGTIPAGVGNRRWKSVPASSHLGPSPRVRGADGGGLAPALRQGTIPAVARFRPLGWYGGTIPVGAGSRDAHRSPPGSHGDHPRTRGEHATLFQTPTMPLGPSPRVRGADLVLKAVRQAAGTILDDGRTLTF</sequence>
<dbReference type="KEGG" id="sdv:BN159_0079"/>
<dbReference type="AntiFam" id="ANF00057">
    <property type="entry name" value="Translation of E. coli type CRISPR repeat"/>
</dbReference>
<feature type="compositionally biased region" description="Basic and acidic residues" evidence="1">
    <location>
        <begin position="21"/>
        <end position="38"/>
    </location>
</feature>
<accession>K4QU67</accession>
<feature type="compositionally biased region" description="Basic and acidic residues" evidence="1">
    <location>
        <begin position="218"/>
        <end position="236"/>
    </location>
</feature>
<keyword evidence="3" id="KW-1185">Reference proteome</keyword>
<dbReference type="HOGENOM" id="CLU_072989_0_1_11"/>
<feature type="compositionally biased region" description="Basic and acidic residues" evidence="1">
    <location>
        <begin position="107"/>
        <end position="129"/>
    </location>
</feature>
<dbReference type="AntiFam" id="ANF00006">
    <property type="entry name" value="Translation of CRISPR region"/>
</dbReference>
<gene>
    <name evidence="2" type="ORF">BN159_0079</name>
</gene>
<evidence type="ECO:0000313" key="3">
    <source>
        <dbReference type="Proteomes" id="UP000008043"/>
    </source>
</evidence>
<dbReference type="Proteomes" id="UP000008043">
    <property type="component" value="Chromosome"/>
</dbReference>
<feature type="region of interest" description="Disordered" evidence="1">
    <location>
        <begin position="91"/>
        <end position="134"/>
    </location>
</feature>
<dbReference type="EMBL" id="HE971709">
    <property type="protein sequence ID" value="CCK24458.1"/>
    <property type="molecule type" value="Genomic_DNA"/>
</dbReference>
<feature type="region of interest" description="Disordered" evidence="1">
    <location>
        <begin position="215"/>
        <end position="236"/>
    </location>
</feature>
<feature type="region of interest" description="Disordered" evidence="1">
    <location>
        <begin position="6"/>
        <end position="38"/>
    </location>
</feature>
<organism evidence="2 3">
    <name type="scientific">Streptomyces davaonensis (strain DSM 101723 / JCM 4913 / KCC S-0913 / 768)</name>
    <dbReference type="NCBI Taxonomy" id="1214101"/>
    <lineage>
        <taxon>Bacteria</taxon>
        <taxon>Bacillati</taxon>
        <taxon>Actinomycetota</taxon>
        <taxon>Actinomycetes</taxon>
        <taxon>Kitasatosporales</taxon>
        <taxon>Streptomycetaceae</taxon>
        <taxon>Streptomyces</taxon>
    </lineage>
</organism>
<proteinExistence type="predicted"/>
<evidence type="ECO:0000313" key="2">
    <source>
        <dbReference type="EMBL" id="CCK24458.1"/>
    </source>
</evidence>
<dbReference type="STRING" id="1214101.BN159_0079"/>
<reference evidence="2 3" key="1">
    <citation type="journal article" date="2012" name="J. Bacteriol.">
        <title>Genome sequence of the bacterium Streptomyces davawensis JCM 4913 and heterologous production of the unique antibiotic roseoflavin.</title>
        <authorList>
            <person name="Jankowitsch F."/>
            <person name="Schwarz J."/>
            <person name="Ruckert C."/>
            <person name="Gust B."/>
            <person name="Szczepanowski R."/>
            <person name="Blom J."/>
            <person name="Pelzer S."/>
            <person name="Kalinowski J."/>
            <person name="Mack M."/>
        </authorList>
    </citation>
    <scope>NUCLEOTIDE SEQUENCE [LARGE SCALE GENOMIC DNA]</scope>
    <source>
        <strain evidence="3">DSM 101723 / JCM 4913 / KCC S-0913 / 768</strain>
    </source>
</reference>
<evidence type="ECO:0000256" key="1">
    <source>
        <dbReference type="SAM" id="MobiDB-lite"/>
    </source>
</evidence>